<dbReference type="OrthoDB" id="3234479at2"/>
<accession>A0A5C1Y797</accession>
<dbReference type="KEGG" id="lyk:FLP23_07225"/>
<protein>
    <recommendedName>
        <fullName evidence="3">AbiEi antitoxin C-terminal domain-containing protein</fullName>
    </recommendedName>
</protein>
<name>A0A5C1Y797_9MICO</name>
<evidence type="ECO:0000313" key="2">
    <source>
        <dbReference type="Proteomes" id="UP000322159"/>
    </source>
</evidence>
<dbReference type="AlphaFoldDB" id="A0A5C1Y797"/>
<evidence type="ECO:0000313" key="1">
    <source>
        <dbReference type="EMBL" id="QEO09814.1"/>
    </source>
</evidence>
<reference evidence="1 2" key="1">
    <citation type="submission" date="2019-09" db="EMBL/GenBank/DDBJ databases">
        <title>Genome sequencing of strain KACC 19322.</title>
        <authorList>
            <person name="Heo J."/>
            <person name="Kim S.-J."/>
            <person name="Kim J.-S."/>
            <person name="Hong S.-B."/>
            <person name="Kwon S.-W."/>
        </authorList>
    </citation>
    <scope>NUCLEOTIDE SEQUENCE [LARGE SCALE GENOMIC DNA]</scope>
    <source>
        <strain evidence="1 2">KACC 19322</strain>
    </source>
</reference>
<proteinExistence type="predicted"/>
<dbReference type="EMBL" id="CP043504">
    <property type="protein sequence ID" value="QEO09814.1"/>
    <property type="molecule type" value="Genomic_DNA"/>
</dbReference>
<dbReference type="Proteomes" id="UP000322159">
    <property type="component" value="Chromosome"/>
</dbReference>
<gene>
    <name evidence="1" type="ORF">FLP23_07225</name>
</gene>
<keyword evidence="2" id="KW-1185">Reference proteome</keyword>
<organism evidence="1 2">
    <name type="scientific">Protaetiibacter larvae</name>
    <dbReference type="NCBI Taxonomy" id="2592654"/>
    <lineage>
        <taxon>Bacteria</taxon>
        <taxon>Bacillati</taxon>
        <taxon>Actinomycetota</taxon>
        <taxon>Actinomycetes</taxon>
        <taxon>Micrococcales</taxon>
        <taxon>Microbacteriaceae</taxon>
        <taxon>Protaetiibacter</taxon>
    </lineage>
</organism>
<evidence type="ECO:0008006" key="3">
    <source>
        <dbReference type="Google" id="ProtNLM"/>
    </source>
</evidence>
<sequence>MEPLPESLVGRAFSVREAAVEGVAVSRLRRKGLVTPFRGVRAPADGERDLESLCRAYVERMAEDQYFSHLTAARLHGFWLPSRFQLGEPIHVSVTDTARAPRIPGVVGHHVDPDRAAWTWLDGLPVAVPLEAARMLAPALSIEALVVVLDSLRQRSGRLVSEPELLYMLAKHGGQRGVRKLRAAFALSREGSASAKETTLRRGVVRAGLPEPEVNALISRPGEPERYGDLVWRRWRVVAEYEGVQHQSDRGTYVGDITRFEELSPEWSFVRVTKEHLADFRAIAVRILRARRQ</sequence>